<reference evidence="1 2" key="1">
    <citation type="journal article" date="2012" name="Genome Biol.">
        <title>Genome and low-iron response of an oceanic diatom adapted to chronic iron limitation.</title>
        <authorList>
            <person name="Lommer M."/>
            <person name="Specht M."/>
            <person name="Roy A.S."/>
            <person name="Kraemer L."/>
            <person name="Andreson R."/>
            <person name="Gutowska M.A."/>
            <person name="Wolf J."/>
            <person name="Bergner S.V."/>
            <person name="Schilhabel M.B."/>
            <person name="Klostermeier U.C."/>
            <person name="Beiko R.G."/>
            <person name="Rosenstiel P."/>
            <person name="Hippler M."/>
            <person name="Laroche J."/>
        </authorList>
    </citation>
    <scope>NUCLEOTIDE SEQUENCE [LARGE SCALE GENOMIC DNA]</scope>
    <source>
        <strain evidence="1 2">CCMP1005</strain>
    </source>
</reference>
<evidence type="ECO:0000313" key="2">
    <source>
        <dbReference type="Proteomes" id="UP000266841"/>
    </source>
</evidence>
<dbReference type="AlphaFoldDB" id="K0RFJ3"/>
<proteinExistence type="predicted"/>
<evidence type="ECO:0000313" key="1">
    <source>
        <dbReference type="EMBL" id="EJK45347.1"/>
    </source>
</evidence>
<name>K0RFJ3_THAOC</name>
<comment type="caution">
    <text evidence="1">The sequence shown here is derived from an EMBL/GenBank/DDBJ whole genome shotgun (WGS) entry which is preliminary data.</text>
</comment>
<sequence length="94" mass="10867">MTVGRTFVPNEKHGVAFSDWSDCETKRLEINHEAKMAISTQTMMKEWPIEAILVATDIFGVWRWLPTYFDVLGTNMKIESVQLFQGKIDWSIIS</sequence>
<keyword evidence="2" id="KW-1185">Reference proteome</keyword>
<dbReference type="EMBL" id="AGNL01048588">
    <property type="protein sequence ID" value="EJK45347.1"/>
    <property type="molecule type" value="Genomic_DNA"/>
</dbReference>
<dbReference type="Proteomes" id="UP000266841">
    <property type="component" value="Unassembled WGS sequence"/>
</dbReference>
<accession>K0RFJ3</accession>
<gene>
    <name evidence="1" type="ORF">THAOC_36039</name>
</gene>
<protein>
    <submittedName>
        <fullName evidence="1">Uncharacterized protein</fullName>
    </submittedName>
</protein>
<organism evidence="1 2">
    <name type="scientific">Thalassiosira oceanica</name>
    <name type="common">Marine diatom</name>
    <dbReference type="NCBI Taxonomy" id="159749"/>
    <lineage>
        <taxon>Eukaryota</taxon>
        <taxon>Sar</taxon>
        <taxon>Stramenopiles</taxon>
        <taxon>Ochrophyta</taxon>
        <taxon>Bacillariophyta</taxon>
        <taxon>Coscinodiscophyceae</taxon>
        <taxon>Thalassiosirophycidae</taxon>
        <taxon>Thalassiosirales</taxon>
        <taxon>Thalassiosiraceae</taxon>
        <taxon>Thalassiosira</taxon>
    </lineage>
</organism>